<dbReference type="CDD" id="cd01448">
    <property type="entry name" value="TST_Repeat_1"/>
    <property type="match status" value="1"/>
</dbReference>
<dbReference type="PANTHER" id="PTHR43855">
    <property type="entry name" value="THIOSULFATE SULFURTRANSFERASE"/>
    <property type="match status" value="1"/>
</dbReference>
<dbReference type="AlphaFoldDB" id="A0A3B0W7S3"/>
<evidence type="ECO:0000313" key="3">
    <source>
        <dbReference type="EMBL" id="VAW39724.1"/>
    </source>
</evidence>
<gene>
    <name evidence="3" type="ORF">MNBD_DELTA04-789</name>
</gene>
<dbReference type="EC" id="2.8.1.1" evidence="3"/>
<accession>A0A3B0W7S3</accession>
<dbReference type="PROSITE" id="PS50206">
    <property type="entry name" value="RHODANESE_3"/>
    <property type="match status" value="2"/>
</dbReference>
<organism evidence="3">
    <name type="scientific">hydrothermal vent metagenome</name>
    <dbReference type="NCBI Taxonomy" id="652676"/>
    <lineage>
        <taxon>unclassified sequences</taxon>
        <taxon>metagenomes</taxon>
        <taxon>ecological metagenomes</taxon>
    </lineage>
</organism>
<evidence type="ECO:0000256" key="1">
    <source>
        <dbReference type="ARBA" id="ARBA00022737"/>
    </source>
</evidence>
<reference evidence="3" key="1">
    <citation type="submission" date="2018-06" db="EMBL/GenBank/DDBJ databases">
        <authorList>
            <person name="Zhirakovskaya E."/>
        </authorList>
    </citation>
    <scope>NUCLEOTIDE SEQUENCE</scope>
</reference>
<keyword evidence="1" id="KW-0677">Repeat</keyword>
<dbReference type="SUPFAM" id="SSF52821">
    <property type="entry name" value="Rhodanese/Cell cycle control phosphatase"/>
    <property type="match status" value="2"/>
</dbReference>
<dbReference type="EMBL" id="UOEY01000084">
    <property type="protein sequence ID" value="VAW39724.1"/>
    <property type="molecule type" value="Genomic_DNA"/>
</dbReference>
<name>A0A3B0W7S3_9ZZZZ</name>
<feature type="domain" description="Rhodanese" evidence="2">
    <location>
        <begin position="185"/>
        <end position="306"/>
    </location>
</feature>
<dbReference type="Pfam" id="PF00581">
    <property type="entry name" value="Rhodanese"/>
    <property type="match status" value="2"/>
</dbReference>
<dbReference type="Gene3D" id="3.40.250.10">
    <property type="entry name" value="Rhodanese-like domain"/>
    <property type="match status" value="2"/>
</dbReference>
<dbReference type="InterPro" id="IPR051126">
    <property type="entry name" value="Thiosulfate_sulfurtransferase"/>
</dbReference>
<proteinExistence type="predicted"/>
<keyword evidence="3" id="KW-0808">Transferase</keyword>
<protein>
    <submittedName>
        <fullName evidence="3">Thiosulfate sulfurtransferase, rhodanese</fullName>
        <ecNumber evidence="3">2.8.1.1</ecNumber>
    </submittedName>
</protein>
<dbReference type="InterPro" id="IPR036873">
    <property type="entry name" value="Rhodanese-like_dom_sf"/>
</dbReference>
<feature type="domain" description="Rhodanese" evidence="2">
    <location>
        <begin position="43"/>
        <end position="155"/>
    </location>
</feature>
<dbReference type="SMART" id="SM00450">
    <property type="entry name" value="RHOD"/>
    <property type="match status" value="2"/>
</dbReference>
<sequence>MKAMNRIRASLIGAILFLFCVPALSCAGSANLVSVGWLASHMKQKNLVVLDVSDFTHYEQHHIPGAVRAFGPWQIMDADFVGFMMPSQDQLVKMLRTFGVNNGSFIVVYDEGNTASDTAKSARALWTLHVLGHNRVAILDGGLSAWKRAGKKVTAQDVAPLYGNFTAKPVPALVATLKEVEKKIGSKKVVFLDNRGADEYFGQEKRSYIKRFGHLPGALLWPAKYMTNAGVDFSPSFFRNVKELRKMAKGVGIPADKNVEIITYSNQGLAAAMGYYVLHDILGYRNVKLYDGSILQAAAVTAVPLKINGWGFVSK</sequence>
<evidence type="ECO:0000259" key="2">
    <source>
        <dbReference type="PROSITE" id="PS50206"/>
    </source>
</evidence>
<dbReference type="PANTHER" id="PTHR43855:SF1">
    <property type="entry name" value="THIOSULFATE SULFURTRANSFERASE"/>
    <property type="match status" value="1"/>
</dbReference>
<dbReference type="InterPro" id="IPR001763">
    <property type="entry name" value="Rhodanese-like_dom"/>
</dbReference>
<dbReference type="GO" id="GO:0004792">
    <property type="term" value="F:thiosulfate-cyanide sulfurtransferase activity"/>
    <property type="evidence" value="ECO:0007669"/>
    <property type="project" value="UniProtKB-EC"/>
</dbReference>